<sequence>MALIMGVDGGGSKTYAVITDAEGNLLGEGLAGGANYQKIGLDRAMDHISTAMKHALEQAGLQYADLDFVQYTLAGADREADMIRLESGLKKIPVTSWNLACDTMAGLRAGSPDNVGIVLVCGSGTNAFGRNRDGQVVQTGGFGYLYGDYAGGNHMAIETFRAAVRSWEQRDIPSILTERVPSYLGYSSMEALLNDYLDRQVRTVPSELTIVLHEAVQDGDALSIRLLSEVGHELGNAARSVMRRIGSFGVDNIPIVLIGSIFQRGKSSCLLQSLEETLREEHTDFTIEIPEMEPVFGAVLMGMDQLQLPAGPQITERLNSYRREIIVES</sequence>
<organism evidence="2 3">
    <name type="scientific">Paenibacillus residui</name>
    <dbReference type="NCBI Taxonomy" id="629724"/>
    <lineage>
        <taxon>Bacteria</taxon>
        <taxon>Bacillati</taxon>
        <taxon>Bacillota</taxon>
        <taxon>Bacilli</taxon>
        <taxon>Bacillales</taxon>
        <taxon>Paenibacillaceae</taxon>
        <taxon>Paenibacillus</taxon>
    </lineage>
</organism>
<dbReference type="PANTHER" id="PTHR43190:SF3">
    <property type="entry name" value="N-ACETYL-D-GLUCOSAMINE KINASE"/>
    <property type="match status" value="1"/>
</dbReference>
<protein>
    <submittedName>
        <fullName evidence="2">N-acetylglucosamine kinase</fullName>
    </submittedName>
</protein>
<comment type="caution">
    <text evidence="2">The sequence shown here is derived from an EMBL/GenBank/DDBJ whole genome shotgun (WGS) entry which is preliminary data.</text>
</comment>
<dbReference type="CDD" id="cd24007">
    <property type="entry name" value="ASKHA_NBD_eukNAGK-like"/>
    <property type="match status" value="1"/>
</dbReference>
<dbReference type="PANTHER" id="PTHR43190">
    <property type="entry name" value="N-ACETYL-D-GLUCOSAMINE KINASE"/>
    <property type="match status" value="1"/>
</dbReference>
<dbReference type="InterPro" id="IPR043129">
    <property type="entry name" value="ATPase_NBD"/>
</dbReference>
<keyword evidence="2" id="KW-0418">Kinase</keyword>
<dbReference type="SUPFAM" id="SSF53067">
    <property type="entry name" value="Actin-like ATPase domain"/>
    <property type="match status" value="2"/>
</dbReference>
<dbReference type="RefSeq" id="WP_144933405.1">
    <property type="nucleotide sequence ID" value="NZ_JBHTIU010000106.1"/>
</dbReference>
<gene>
    <name evidence="2" type="ORF">ACFQ03_24720</name>
</gene>
<dbReference type="InterPro" id="IPR052519">
    <property type="entry name" value="Euk-type_GlcNAc_Kinase"/>
</dbReference>
<dbReference type="InterPro" id="IPR002731">
    <property type="entry name" value="ATPase_BadF"/>
</dbReference>
<dbReference type="GO" id="GO:0016301">
    <property type="term" value="F:kinase activity"/>
    <property type="evidence" value="ECO:0007669"/>
    <property type="project" value="UniProtKB-KW"/>
</dbReference>
<dbReference type="EMBL" id="JBHTIU010000106">
    <property type="protein sequence ID" value="MFD0872329.1"/>
    <property type="molecule type" value="Genomic_DNA"/>
</dbReference>
<keyword evidence="2" id="KW-0808">Transferase</keyword>
<reference evidence="3" key="1">
    <citation type="journal article" date="2019" name="Int. J. Syst. Evol. Microbiol.">
        <title>The Global Catalogue of Microorganisms (GCM) 10K type strain sequencing project: providing services to taxonomists for standard genome sequencing and annotation.</title>
        <authorList>
            <consortium name="The Broad Institute Genomics Platform"/>
            <consortium name="The Broad Institute Genome Sequencing Center for Infectious Disease"/>
            <person name="Wu L."/>
            <person name="Ma J."/>
        </authorList>
    </citation>
    <scope>NUCLEOTIDE SEQUENCE [LARGE SCALE GENOMIC DNA]</scope>
    <source>
        <strain evidence="3">CCUG 57263</strain>
    </source>
</reference>
<accession>A0ABW3DJ78</accession>
<keyword evidence="3" id="KW-1185">Reference proteome</keyword>
<evidence type="ECO:0000259" key="1">
    <source>
        <dbReference type="Pfam" id="PF01869"/>
    </source>
</evidence>
<evidence type="ECO:0000313" key="3">
    <source>
        <dbReference type="Proteomes" id="UP001597120"/>
    </source>
</evidence>
<proteinExistence type="predicted"/>
<dbReference type="Pfam" id="PF01869">
    <property type="entry name" value="BcrAD_BadFG"/>
    <property type="match status" value="1"/>
</dbReference>
<dbReference type="Gene3D" id="3.30.420.40">
    <property type="match status" value="2"/>
</dbReference>
<evidence type="ECO:0000313" key="2">
    <source>
        <dbReference type="EMBL" id="MFD0872329.1"/>
    </source>
</evidence>
<name>A0ABW3DJ78_9BACL</name>
<dbReference type="Proteomes" id="UP001597120">
    <property type="component" value="Unassembled WGS sequence"/>
</dbReference>
<feature type="domain" description="ATPase BadF/BadG/BcrA/BcrD type" evidence="1">
    <location>
        <begin position="6"/>
        <end position="302"/>
    </location>
</feature>